<keyword evidence="4 12" id="KW-0808">Transferase</keyword>
<gene>
    <name evidence="12" type="primary">aacA4</name>
</gene>
<dbReference type="Pfam" id="PF00132">
    <property type="entry name" value="Hexapep"/>
    <property type="match status" value="1"/>
</dbReference>
<dbReference type="EC" id="2.3.1.82" evidence="2"/>
<dbReference type="AlphaFoldDB" id="G1UIF4"/>
<dbReference type="InterPro" id="IPR011004">
    <property type="entry name" value="Trimer_LpxA-like_sf"/>
</dbReference>
<dbReference type="Pfam" id="PF13523">
    <property type="entry name" value="Acetyltransf_8"/>
    <property type="match status" value="1"/>
</dbReference>
<dbReference type="GO" id="GO:0047663">
    <property type="term" value="F:aminoglycoside 6'-N-acetyltransferase activity"/>
    <property type="evidence" value="ECO:0007669"/>
    <property type="project" value="UniProtKB-EC"/>
</dbReference>
<evidence type="ECO:0000256" key="5">
    <source>
        <dbReference type="ARBA" id="ARBA00022737"/>
    </source>
</evidence>
<protein>
    <recommendedName>
        <fullName evidence="3">Aminoglycoside N(6')-acetyltransferase type 1</fullName>
        <ecNumber evidence="2">2.3.1.82</ecNumber>
    </recommendedName>
    <alternativeName>
        <fullName evidence="10">AAC(6')-I</fullName>
    </alternativeName>
    <alternativeName>
        <fullName evidence="8">Aminoglycoside resistance protein</fullName>
    </alternativeName>
</protein>
<reference evidence="12" key="1">
    <citation type="journal article" date="2011" name="J. Antimicrob. Chemother.">
        <title>Interspecies dissemination of a novel class 1 integron carrying blaIMP-19 among Acinetobacter species in Japan.</title>
        <authorList>
            <person name="Yamamoto M."/>
            <person name="Nagao M."/>
            <person name="Matsumura Y."/>
            <person name="Matsushima A."/>
            <person name="Ito Y."/>
            <person name="Takakura S."/>
            <person name="Ichiyama S."/>
        </authorList>
    </citation>
    <scope>NUCLEOTIDE SEQUENCE</scope>
    <source>
        <strain evidence="12">KUN 555</strain>
    </source>
</reference>
<dbReference type="CDD" id="cd04301">
    <property type="entry name" value="NAT_SF"/>
    <property type="match status" value="1"/>
</dbReference>
<evidence type="ECO:0000256" key="6">
    <source>
        <dbReference type="ARBA" id="ARBA00023251"/>
    </source>
</evidence>
<sequence>MKNYFNSPFKGELLSEQVKNPNIRVGRYSYYSGYYHGHSFDECARYLFPDRDDVDKLIIGSFCSIGSGASFIMAGNQGHRHDWASSFPFFYMQEEPAFSRALDAFQRAGDTVIGNDVWIGSEAMIMPGIKIGDGAVIGSRSLVTKDVEPYAIVGGNPAKKIKKRFTDEEISLLLEMEWWNWSLEKIKAAMPMLCSSNIVGLHKYWLEFAVSQFNQADAASRHGLFQALGITKYSIVTNSNDSVTLRLMTEHDLAMLYEWLNRSHIVEWWGGEEARPTLADVQEQYLPSVLAQESVTPYIAMLNGEPIGYAQSYVALGSGDGWWEEETDPGVRGIDQSLANASQLGKGLGTKLVRALVELLFNDPEVTKIQTDPSPSNLRAIRCYEKAGFERQGTVTTPDGPAVYMVQTRQAFERTRSDA</sequence>
<dbReference type="EMBL" id="AB625455">
    <property type="protein sequence ID" value="BAK79091.1"/>
    <property type="molecule type" value="Genomic_DNA"/>
</dbReference>
<evidence type="ECO:0000259" key="11">
    <source>
        <dbReference type="PROSITE" id="PS51186"/>
    </source>
</evidence>
<dbReference type="FunFam" id="3.40.630.30:FF:000025">
    <property type="entry name" value="Aminoglycoside acetyltransferase"/>
    <property type="match status" value="1"/>
</dbReference>
<evidence type="ECO:0000256" key="1">
    <source>
        <dbReference type="ARBA" id="ARBA00011738"/>
    </source>
</evidence>
<evidence type="ECO:0000256" key="10">
    <source>
        <dbReference type="ARBA" id="ARBA00079472"/>
    </source>
</evidence>
<comment type="subunit">
    <text evidence="1">Homodimer.</text>
</comment>
<dbReference type="InterPro" id="IPR018357">
    <property type="entry name" value="Hexapep_transf_CS"/>
</dbReference>
<evidence type="ECO:0000256" key="8">
    <source>
        <dbReference type="ARBA" id="ARBA00029660"/>
    </source>
</evidence>
<feature type="domain" description="N-acetyltransferase" evidence="11">
    <location>
        <begin position="243"/>
        <end position="410"/>
    </location>
</feature>
<dbReference type="NCBIfam" id="NF000490">
    <property type="entry name" value="chloram_CatB"/>
    <property type="match status" value="1"/>
</dbReference>
<dbReference type="NCBIfam" id="NF012165">
    <property type="entry name" value="AAC_6p_set_A"/>
    <property type="match status" value="1"/>
</dbReference>
<proteinExistence type="predicted"/>
<dbReference type="PROSITE" id="PS00101">
    <property type="entry name" value="HEXAPEP_TRANSFERASES"/>
    <property type="match status" value="1"/>
</dbReference>
<dbReference type="CDD" id="cd03349">
    <property type="entry name" value="LbH_XAT"/>
    <property type="match status" value="1"/>
</dbReference>
<name>G1UIF4_ACIPI</name>
<dbReference type="PROSITE" id="PS51186">
    <property type="entry name" value="GNAT"/>
    <property type="match status" value="1"/>
</dbReference>
<dbReference type="InterPro" id="IPR000182">
    <property type="entry name" value="GNAT_dom"/>
</dbReference>
<dbReference type="InterPro" id="IPR030971">
    <property type="entry name" value="N6_acetyl_AAC6"/>
</dbReference>
<evidence type="ECO:0000256" key="9">
    <source>
        <dbReference type="ARBA" id="ARBA00048923"/>
    </source>
</evidence>
<keyword evidence="5" id="KW-0677">Repeat</keyword>
<dbReference type="Gene3D" id="3.40.630.30">
    <property type="match status" value="1"/>
</dbReference>
<dbReference type="NCBIfam" id="NF033074">
    <property type="entry name" value="AAC_6p_Ib"/>
    <property type="match status" value="1"/>
</dbReference>
<dbReference type="SUPFAM" id="SSF51161">
    <property type="entry name" value="Trimeric LpxA-like enzymes"/>
    <property type="match status" value="1"/>
</dbReference>
<evidence type="ECO:0000256" key="7">
    <source>
        <dbReference type="ARBA" id="ARBA00023315"/>
    </source>
</evidence>
<evidence type="ECO:0000256" key="2">
    <source>
        <dbReference type="ARBA" id="ARBA00012888"/>
    </source>
</evidence>
<dbReference type="InterPro" id="IPR001451">
    <property type="entry name" value="Hexapep"/>
</dbReference>
<accession>G1UIF4</accession>
<dbReference type="NCBIfam" id="TIGR04431">
    <property type="entry name" value="N6_acetyl_AAC6"/>
    <property type="match status" value="1"/>
</dbReference>
<dbReference type="PANTHER" id="PTHR31438">
    <property type="entry name" value="LYSINE N-ACYLTRANSFERASE C17G9.06C-RELATED"/>
    <property type="match status" value="1"/>
</dbReference>
<dbReference type="Gene3D" id="2.160.10.10">
    <property type="entry name" value="Hexapeptide repeat proteins"/>
    <property type="match status" value="1"/>
</dbReference>
<dbReference type="GO" id="GO:0046677">
    <property type="term" value="P:response to antibiotic"/>
    <property type="evidence" value="ECO:0007669"/>
    <property type="project" value="UniProtKB-KW"/>
</dbReference>
<keyword evidence="6" id="KW-0046">Antibiotic resistance</keyword>
<evidence type="ECO:0000313" key="12">
    <source>
        <dbReference type="EMBL" id="BAK79091.1"/>
    </source>
</evidence>
<organism evidence="12">
    <name type="scientific">Acinetobacter pittii</name>
    <name type="common">Acinetobacter genomosp. 3</name>
    <dbReference type="NCBI Taxonomy" id="48296"/>
    <lineage>
        <taxon>Bacteria</taxon>
        <taxon>Pseudomonadati</taxon>
        <taxon>Pseudomonadota</taxon>
        <taxon>Gammaproteobacteria</taxon>
        <taxon>Moraxellales</taxon>
        <taxon>Moraxellaceae</taxon>
        <taxon>Acinetobacter</taxon>
        <taxon>Acinetobacter calcoaceticus/baumannii complex</taxon>
    </lineage>
</organism>
<evidence type="ECO:0000256" key="3">
    <source>
        <dbReference type="ARBA" id="ARBA00017677"/>
    </source>
</evidence>
<dbReference type="RefSeq" id="WP_071593228.1">
    <property type="nucleotide sequence ID" value="NG_052052.1"/>
</dbReference>
<comment type="catalytic activity">
    <reaction evidence="9">
        <text>kanamycin B + acetyl-CoA = N(6')-acetylkanamycin B + CoA + H(+)</text>
        <dbReference type="Rhea" id="RHEA:16449"/>
        <dbReference type="ChEBI" id="CHEBI:15378"/>
        <dbReference type="ChEBI" id="CHEBI:57287"/>
        <dbReference type="ChEBI" id="CHEBI:57288"/>
        <dbReference type="ChEBI" id="CHEBI:58390"/>
        <dbReference type="ChEBI" id="CHEBI:58549"/>
        <dbReference type="EC" id="2.3.1.82"/>
    </reaction>
</comment>
<evidence type="ECO:0000256" key="4">
    <source>
        <dbReference type="ARBA" id="ARBA00022679"/>
    </source>
</evidence>
<dbReference type="InterPro" id="IPR016181">
    <property type="entry name" value="Acyl_CoA_acyltransferase"/>
</dbReference>
<dbReference type="SUPFAM" id="SSF55729">
    <property type="entry name" value="Acyl-CoA N-acyltransferases (Nat)"/>
    <property type="match status" value="1"/>
</dbReference>
<keyword evidence="7" id="KW-0012">Acyltransferase</keyword>
<dbReference type="PANTHER" id="PTHR31438:SF1">
    <property type="entry name" value="LYSINE N-ACYLTRANSFERASE C17G9.06C-RELATED"/>
    <property type="match status" value="1"/>
</dbReference>